<dbReference type="Gene3D" id="1.10.238.10">
    <property type="entry name" value="EF-hand"/>
    <property type="match status" value="2"/>
</dbReference>
<evidence type="ECO:0000313" key="5">
    <source>
        <dbReference type="EMBL" id="SHO44528.1"/>
    </source>
</evidence>
<dbReference type="EMBL" id="FRFD01000003">
    <property type="protein sequence ID" value="SHO44528.1"/>
    <property type="molecule type" value="Genomic_DNA"/>
</dbReference>
<feature type="region of interest" description="Disordered" evidence="3">
    <location>
        <begin position="61"/>
        <end position="84"/>
    </location>
</feature>
<protein>
    <submittedName>
        <fullName evidence="5">EF hand</fullName>
    </submittedName>
</protein>
<dbReference type="SMART" id="SM00054">
    <property type="entry name" value="EFh"/>
    <property type="match status" value="4"/>
</dbReference>
<dbReference type="InterPro" id="IPR011992">
    <property type="entry name" value="EF-hand-dom_pair"/>
</dbReference>
<reference evidence="5 6" key="1">
    <citation type="submission" date="2016-12" db="EMBL/GenBank/DDBJ databases">
        <authorList>
            <person name="Song W.-J."/>
            <person name="Kurnit D.M."/>
        </authorList>
    </citation>
    <scope>NUCLEOTIDE SEQUENCE [LARGE SCALE GENOMIC DNA]</scope>
    <source>
        <strain evidence="5 6">DSM 12503</strain>
    </source>
</reference>
<dbReference type="STRING" id="1121345.SAMN02745217_00630"/>
<feature type="region of interest" description="Disordered" evidence="3">
    <location>
        <begin position="131"/>
        <end position="163"/>
    </location>
</feature>
<keyword evidence="1" id="KW-0677">Repeat</keyword>
<dbReference type="CDD" id="cd00051">
    <property type="entry name" value="EFh"/>
    <property type="match status" value="1"/>
</dbReference>
<dbReference type="Pfam" id="PF13405">
    <property type="entry name" value="EF-hand_6"/>
    <property type="match status" value="1"/>
</dbReference>
<evidence type="ECO:0000259" key="4">
    <source>
        <dbReference type="PROSITE" id="PS50222"/>
    </source>
</evidence>
<dbReference type="AlphaFoldDB" id="A0A1M7XZC4"/>
<dbReference type="OrthoDB" id="9796530at2"/>
<feature type="domain" description="EF-hand" evidence="4">
    <location>
        <begin position="178"/>
        <end position="213"/>
    </location>
</feature>
<dbReference type="PROSITE" id="PS50222">
    <property type="entry name" value="EF_HAND_2"/>
    <property type="match status" value="2"/>
</dbReference>
<feature type="domain" description="EF-hand" evidence="4">
    <location>
        <begin position="103"/>
        <end position="138"/>
    </location>
</feature>
<dbReference type="GO" id="GO:0005509">
    <property type="term" value="F:calcium ion binding"/>
    <property type="evidence" value="ECO:0007669"/>
    <property type="project" value="InterPro"/>
</dbReference>
<gene>
    <name evidence="5" type="ORF">SAMN02745217_00630</name>
</gene>
<accession>A0A1M7XZC4</accession>
<evidence type="ECO:0000256" key="2">
    <source>
        <dbReference type="ARBA" id="ARBA00022837"/>
    </source>
</evidence>
<dbReference type="Proteomes" id="UP000184612">
    <property type="component" value="Unassembled WGS sequence"/>
</dbReference>
<feature type="compositionally biased region" description="Basic and acidic residues" evidence="3">
    <location>
        <begin position="137"/>
        <end position="150"/>
    </location>
</feature>
<evidence type="ECO:0000256" key="1">
    <source>
        <dbReference type="ARBA" id="ARBA00022737"/>
    </source>
</evidence>
<organism evidence="5 6">
    <name type="scientific">Anaerocolumna xylanovorans DSM 12503</name>
    <dbReference type="NCBI Taxonomy" id="1121345"/>
    <lineage>
        <taxon>Bacteria</taxon>
        <taxon>Bacillati</taxon>
        <taxon>Bacillota</taxon>
        <taxon>Clostridia</taxon>
        <taxon>Lachnospirales</taxon>
        <taxon>Lachnospiraceae</taxon>
        <taxon>Anaerocolumna</taxon>
    </lineage>
</organism>
<dbReference type="InterPro" id="IPR002048">
    <property type="entry name" value="EF_hand_dom"/>
</dbReference>
<dbReference type="Pfam" id="PF13202">
    <property type="entry name" value="EF-hand_5"/>
    <property type="match status" value="3"/>
</dbReference>
<evidence type="ECO:0000313" key="6">
    <source>
        <dbReference type="Proteomes" id="UP000184612"/>
    </source>
</evidence>
<dbReference type="RefSeq" id="WP_073587320.1">
    <property type="nucleotide sequence ID" value="NZ_FRFD01000003.1"/>
</dbReference>
<name>A0A1M7XZC4_9FIRM</name>
<evidence type="ECO:0000256" key="3">
    <source>
        <dbReference type="SAM" id="MobiDB-lite"/>
    </source>
</evidence>
<sequence length="240" mass="25912">MIGSISSNSNYWYQKTENLAKLQKSSESTITADTLITGEEKAARNKNLSLMDIMGLMQNSKAAKQEEITEDSEESFSSATDTDGDGVISAEEYEAFVTNNNITDALSADDFFNLYDADKDGKISTDEVKQGAANAGIEDKPKAAPPKEEGLPSGIDIDGDGSLSKDEYENLVSSLGLTDAPDTDEFFSKYDTNGDGEISADEANAVLSEAAGARFQAVNAYESNYRYLEDEDSSEWSSIV</sequence>
<keyword evidence="2" id="KW-0106">Calcium</keyword>
<dbReference type="PROSITE" id="PS00018">
    <property type="entry name" value="EF_HAND_1"/>
    <property type="match status" value="1"/>
</dbReference>
<dbReference type="InterPro" id="IPR018247">
    <property type="entry name" value="EF_Hand_1_Ca_BS"/>
</dbReference>
<dbReference type="InterPro" id="IPR050145">
    <property type="entry name" value="Centrin_CML-like"/>
</dbReference>
<proteinExistence type="predicted"/>
<keyword evidence="6" id="KW-1185">Reference proteome</keyword>
<dbReference type="PANTHER" id="PTHR23050">
    <property type="entry name" value="CALCIUM BINDING PROTEIN"/>
    <property type="match status" value="1"/>
</dbReference>
<dbReference type="SUPFAM" id="SSF47473">
    <property type="entry name" value="EF-hand"/>
    <property type="match status" value="1"/>
</dbReference>